<organism evidence="1 2">
    <name type="scientific">Strongylus vulgaris</name>
    <name type="common">Blood worm</name>
    <dbReference type="NCBI Taxonomy" id="40348"/>
    <lineage>
        <taxon>Eukaryota</taxon>
        <taxon>Metazoa</taxon>
        <taxon>Ecdysozoa</taxon>
        <taxon>Nematoda</taxon>
        <taxon>Chromadorea</taxon>
        <taxon>Rhabditida</taxon>
        <taxon>Rhabditina</taxon>
        <taxon>Rhabditomorpha</taxon>
        <taxon>Strongyloidea</taxon>
        <taxon>Strongylidae</taxon>
        <taxon>Strongylus</taxon>
    </lineage>
</organism>
<keyword evidence="2" id="KW-1185">Reference proteome</keyword>
<evidence type="ECO:0000313" key="2">
    <source>
        <dbReference type="Proteomes" id="UP000270094"/>
    </source>
</evidence>
<name>A0A3P7IM24_STRVU</name>
<gene>
    <name evidence="1" type="ORF">SVUK_LOCUS1632</name>
</gene>
<dbReference type="EMBL" id="UYYB01003346">
    <property type="protein sequence ID" value="VDM66634.1"/>
    <property type="molecule type" value="Genomic_DNA"/>
</dbReference>
<sequence length="143" mass="16526">MMAAETLLYTEPKELCELKSSAVTNKGVLLKDELAVRSLSDIEEKEESAEHNSKEMMSKMTKWKTCLSKIILGILALEAEAQKVDTTKLELSIENRMRTKDWVPFIQQVFKESSIKMLMYKHKNLIYCLYKYCEVPLIVGAWN</sequence>
<protein>
    <submittedName>
        <fullName evidence="1">Uncharacterized protein</fullName>
    </submittedName>
</protein>
<proteinExistence type="predicted"/>
<reference evidence="1 2" key="1">
    <citation type="submission" date="2018-11" db="EMBL/GenBank/DDBJ databases">
        <authorList>
            <consortium name="Pathogen Informatics"/>
        </authorList>
    </citation>
    <scope>NUCLEOTIDE SEQUENCE [LARGE SCALE GENOMIC DNA]</scope>
</reference>
<evidence type="ECO:0000313" key="1">
    <source>
        <dbReference type="EMBL" id="VDM66634.1"/>
    </source>
</evidence>
<dbReference type="AlphaFoldDB" id="A0A3P7IM24"/>
<accession>A0A3P7IM24</accession>
<dbReference type="Proteomes" id="UP000270094">
    <property type="component" value="Unassembled WGS sequence"/>
</dbReference>